<evidence type="ECO:0000313" key="6">
    <source>
        <dbReference type="Proteomes" id="UP000030071"/>
    </source>
</evidence>
<evidence type="ECO:0000313" key="5">
    <source>
        <dbReference type="Proteomes" id="UP000003836"/>
    </source>
</evidence>
<reference evidence="4" key="1">
    <citation type="submission" date="2011-08" db="EMBL/GenBank/DDBJ databases">
        <authorList>
            <person name="Hoffman M."/>
            <person name="Strain E.A."/>
            <person name="Brown E."/>
            <person name="Allard M.W."/>
        </authorList>
    </citation>
    <scope>NUCLEOTIDE SEQUENCE</scope>
    <source>
        <strain evidence="4">ATCC 19109</strain>
    </source>
</reference>
<dbReference type="EMBL" id="AFWI01000183">
    <property type="protein sequence ID" value="EGU49957.1"/>
    <property type="molecule type" value="Genomic_DNA"/>
</dbReference>
<organism evidence="3 6">
    <name type="scientific">Vibrio tubiashii ATCC 19109</name>
    <dbReference type="NCBI Taxonomy" id="1051646"/>
    <lineage>
        <taxon>Bacteria</taxon>
        <taxon>Pseudomonadati</taxon>
        <taxon>Pseudomonadota</taxon>
        <taxon>Gammaproteobacteria</taxon>
        <taxon>Vibrionales</taxon>
        <taxon>Vibrionaceae</taxon>
        <taxon>Vibrio</taxon>
        <taxon>Vibrio oreintalis group</taxon>
    </lineage>
</organism>
<keyword evidence="2" id="KW-0472">Membrane</keyword>
<accession>F9TAL2</accession>
<dbReference type="Pfam" id="PF07963">
    <property type="entry name" value="N_methyl"/>
    <property type="match status" value="1"/>
</dbReference>
<keyword evidence="2" id="KW-0812">Transmembrane</keyword>
<gene>
    <name evidence="3" type="ORF">IX91_13420</name>
    <name evidence="4" type="ORF">VITU9109_08181</name>
</gene>
<dbReference type="Proteomes" id="UP000003836">
    <property type="component" value="Unassembled WGS sequence"/>
</dbReference>
<sequence length="181" mass="19563">MTQARGFTLIESIVVIVVMGIAMLTITSFLVPQVSRSADPHYQTRAAAMGQSVMTQILARKFDENSGDQGGIPRCSSSDTGAEDCSGPGAARAFGIDTDKGETNNNPNAYNDVDDFHGCWEPLATNGCRDLNLLVGGNSYLNFRVDVDVTYAVTNQLKRIRLTVSASNQTPIVLFAYRGNY</sequence>
<keyword evidence="5" id="KW-1185">Reference proteome</keyword>
<reference evidence="3 6" key="3">
    <citation type="submission" date="2014-08" db="EMBL/GenBank/DDBJ databases">
        <title>First Complete Genome Sequence of the Shellfish Pathogen Vibrio tubiashii.</title>
        <authorList>
            <person name="Richards G.P."/>
            <person name="Needleman D.S."/>
            <person name="Watson M.A."/>
            <person name="Bono J.L."/>
        </authorList>
    </citation>
    <scope>NUCLEOTIDE SEQUENCE [LARGE SCALE GENOMIC DNA]</scope>
    <source>
        <strain evidence="3 6">ATCC 19109</strain>
    </source>
</reference>
<dbReference type="HOGENOM" id="CLU_110706_0_0_6"/>
<evidence type="ECO:0000256" key="2">
    <source>
        <dbReference type="SAM" id="Phobius"/>
    </source>
</evidence>
<feature type="transmembrane region" description="Helical" evidence="2">
    <location>
        <begin position="12"/>
        <end position="31"/>
    </location>
</feature>
<dbReference type="NCBIfam" id="TIGR02532">
    <property type="entry name" value="IV_pilin_GFxxxE"/>
    <property type="match status" value="1"/>
</dbReference>
<keyword evidence="2" id="KW-1133">Transmembrane helix</keyword>
<reference evidence="4 5" key="2">
    <citation type="journal article" date="2012" name="Int. J. Syst. Evol. Microbiol.">
        <title>Vibrio caribbeanicus sp. nov., isolated from the marine sponge Scleritoderma cyanea.</title>
        <authorList>
            <person name="Hoffmann M."/>
            <person name="Monday S.R."/>
            <person name="Allard M.W."/>
            <person name="Strain E.A."/>
            <person name="Whittaker P."/>
            <person name="Naum M."/>
            <person name="McCarthy P.J."/>
            <person name="Lopez J.V."/>
            <person name="Fischer M."/>
            <person name="Brown E.W."/>
        </authorList>
    </citation>
    <scope>NUCLEOTIDE SEQUENCE [LARGE SCALE GENOMIC DNA]</scope>
    <source>
        <strain evidence="4 5">ATCC 19109</strain>
    </source>
</reference>
<evidence type="ECO:0000256" key="1">
    <source>
        <dbReference type="SAM" id="MobiDB-lite"/>
    </source>
</evidence>
<dbReference type="KEGG" id="vtu:IX91_13420"/>
<protein>
    <submittedName>
        <fullName evidence="3">MSHA biogenesis protein MshD</fullName>
    </submittedName>
    <submittedName>
        <fullName evidence="4">MSHA pilin protein MshD</fullName>
    </submittedName>
</protein>
<dbReference type="InterPro" id="IPR012902">
    <property type="entry name" value="N_methyl_site"/>
</dbReference>
<dbReference type="AlphaFoldDB" id="F9TAL2"/>
<dbReference type="PROSITE" id="PS00409">
    <property type="entry name" value="PROKAR_NTER_METHYL"/>
    <property type="match status" value="1"/>
</dbReference>
<dbReference type="Proteomes" id="UP000030071">
    <property type="component" value="Chromosome 1"/>
</dbReference>
<dbReference type="GeneID" id="23445721"/>
<proteinExistence type="predicted"/>
<dbReference type="STRING" id="1051646.IX91_13420"/>
<dbReference type="RefSeq" id="WP_004747211.1">
    <property type="nucleotide sequence ID" value="NZ_AFWI01000183.1"/>
</dbReference>
<dbReference type="EMBL" id="CP009354">
    <property type="protein sequence ID" value="AIW15145.1"/>
    <property type="molecule type" value="Genomic_DNA"/>
</dbReference>
<dbReference type="eggNOG" id="COG2165">
    <property type="taxonomic scope" value="Bacteria"/>
</dbReference>
<evidence type="ECO:0000313" key="3">
    <source>
        <dbReference type="EMBL" id="AIW15145.1"/>
    </source>
</evidence>
<feature type="region of interest" description="Disordered" evidence="1">
    <location>
        <begin position="64"/>
        <end position="86"/>
    </location>
</feature>
<name>F9TAL2_9VIBR</name>
<dbReference type="PATRIC" id="fig|1051646.9.peg.2633"/>
<evidence type="ECO:0000313" key="4">
    <source>
        <dbReference type="EMBL" id="EGU49957.1"/>
    </source>
</evidence>